<dbReference type="Gene3D" id="3.40.50.12660">
    <property type="match status" value="1"/>
</dbReference>
<feature type="compositionally biased region" description="Polar residues" evidence="2">
    <location>
        <begin position="299"/>
        <end position="320"/>
    </location>
</feature>
<evidence type="ECO:0000256" key="1">
    <source>
        <dbReference type="ARBA" id="ARBA00009005"/>
    </source>
</evidence>
<dbReference type="Pfam" id="PF00656">
    <property type="entry name" value="Peptidase_C14"/>
    <property type="match status" value="1"/>
</dbReference>
<dbReference type="Proteomes" id="UP000663827">
    <property type="component" value="Unassembled WGS sequence"/>
</dbReference>
<feature type="region of interest" description="Disordered" evidence="2">
    <location>
        <begin position="1"/>
        <end position="53"/>
    </location>
</feature>
<dbReference type="InterPro" id="IPR050452">
    <property type="entry name" value="Metacaspase"/>
</dbReference>
<dbReference type="GO" id="GO:0005737">
    <property type="term" value="C:cytoplasm"/>
    <property type="evidence" value="ECO:0007669"/>
    <property type="project" value="TreeGrafter"/>
</dbReference>
<dbReference type="InterPro" id="IPR011600">
    <property type="entry name" value="Pept_C14_caspase"/>
</dbReference>
<dbReference type="PANTHER" id="PTHR48104:SF30">
    <property type="entry name" value="METACASPASE-1"/>
    <property type="match status" value="1"/>
</dbReference>
<accession>A0A8H3E834</accession>
<dbReference type="GO" id="GO:0004197">
    <property type="term" value="F:cysteine-type endopeptidase activity"/>
    <property type="evidence" value="ECO:0007669"/>
    <property type="project" value="InterPro"/>
</dbReference>
<dbReference type="GO" id="GO:0006508">
    <property type="term" value="P:proteolysis"/>
    <property type="evidence" value="ECO:0007669"/>
    <property type="project" value="InterPro"/>
</dbReference>
<reference evidence="4" key="1">
    <citation type="submission" date="2021-01" db="EMBL/GenBank/DDBJ databases">
        <authorList>
            <person name="Kaushik A."/>
        </authorList>
    </citation>
    <scope>NUCLEOTIDE SEQUENCE</scope>
    <source>
        <strain evidence="4">AG5</strain>
    </source>
</reference>
<protein>
    <recommendedName>
        <fullName evidence="3">Peptidase C14 caspase domain-containing protein</fullName>
    </recommendedName>
</protein>
<dbReference type="AlphaFoldDB" id="A0A8H3E834"/>
<feature type="compositionally biased region" description="Basic and acidic residues" evidence="2">
    <location>
        <begin position="1"/>
        <end position="13"/>
    </location>
</feature>
<comment type="caution">
    <text evidence="4">The sequence shown here is derived from an EMBL/GenBank/DDBJ whole genome shotgun (WGS) entry which is preliminary data.</text>
</comment>
<feature type="domain" description="Peptidase C14 caspase" evidence="3">
    <location>
        <begin position="110"/>
        <end position="246"/>
    </location>
</feature>
<comment type="similarity">
    <text evidence="1">Belongs to the peptidase C14B family.</text>
</comment>
<dbReference type="EMBL" id="CAJNJQ010006486">
    <property type="protein sequence ID" value="CAE7229441.1"/>
    <property type="molecule type" value="Genomic_DNA"/>
</dbReference>
<organism evidence="4 5">
    <name type="scientific">Rhizoctonia solani</name>
    <dbReference type="NCBI Taxonomy" id="456999"/>
    <lineage>
        <taxon>Eukaryota</taxon>
        <taxon>Fungi</taxon>
        <taxon>Dikarya</taxon>
        <taxon>Basidiomycota</taxon>
        <taxon>Agaricomycotina</taxon>
        <taxon>Agaricomycetes</taxon>
        <taxon>Cantharellales</taxon>
        <taxon>Ceratobasidiaceae</taxon>
        <taxon>Rhizoctonia</taxon>
    </lineage>
</organism>
<gene>
    <name evidence="4" type="ORF">RDB_LOCUS182442</name>
</gene>
<evidence type="ECO:0000259" key="3">
    <source>
        <dbReference type="Pfam" id="PF00656"/>
    </source>
</evidence>
<evidence type="ECO:0000313" key="4">
    <source>
        <dbReference type="EMBL" id="CAE7229441.1"/>
    </source>
</evidence>
<proteinExistence type="inferred from homology"/>
<dbReference type="PANTHER" id="PTHR48104">
    <property type="entry name" value="METACASPASE-4"/>
    <property type="match status" value="1"/>
</dbReference>
<evidence type="ECO:0000256" key="2">
    <source>
        <dbReference type="SAM" id="MobiDB-lite"/>
    </source>
</evidence>
<feature type="region of interest" description="Disordered" evidence="2">
    <location>
        <begin position="291"/>
        <end position="320"/>
    </location>
</feature>
<name>A0A8H3E834_9AGAM</name>
<evidence type="ECO:0000313" key="5">
    <source>
        <dbReference type="Proteomes" id="UP000663827"/>
    </source>
</evidence>
<sequence>MAESAHDQEENVRARGRPNAAVAQPVTLRPFATPVYPTTNGTNYEGPLPEPKYESQKSMNRVLGSDVGNFIRGSSFQQNRDYFIKLFDEKFWNYPDEDLPLLKSELQQTRALVIAIHYGGGDPLPATYVDALNIAHMLIERNYQPKCIRILADQVDLQDCKDKRWPNKNNIISGLKWLVEGTVPGCRRFLFFAGHGHRLMTNKENTYYTREGILPKDFLTYTTRGGQDVPDPKTVLFDDELNQLLVKIGDKSTLTVAFDAFTAGISGEEGVSQVTYRILNRRIQAEFDTYNKKVKNSDDPSASGSGQNSSIRASKTQNAVQKDEQYQYPKLYVSKNIADIIADREVVI</sequence>